<gene>
    <name evidence="2" type="ORF">EQG79_24475</name>
</gene>
<keyword evidence="1" id="KW-0732">Signal</keyword>
<reference evidence="2 3" key="1">
    <citation type="submission" date="2019-01" db="EMBL/GenBank/DDBJ databases">
        <title>Spirosoma flava sp. nov., a propanil-degrading bacterium isolated from herbicide-contaminated soil.</title>
        <authorList>
            <person name="Zhang L."/>
            <person name="Jiang J.-D."/>
        </authorList>
    </citation>
    <scope>NUCLEOTIDE SEQUENCE [LARGE SCALE GENOMIC DNA]</scope>
    <source>
        <strain evidence="2 3">TY50</strain>
    </source>
</reference>
<accession>A0A4Q2UEF8</accession>
<proteinExistence type="predicted"/>
<evidence type="ECO:0000256" key="1">
    <source>
        <dbReference type="SAM" id="SignalP"/>
    </source>
</evidence>
<protein>
    <recommendedName>
        <fullName evidence="4">Transglutaminase domain-containing protein</fullName>
    </recommendedName>
</protein>
<dbReference type="EMBL" id="SBLB01000008">
    <property type="protein sequence ID" value="RYC67276.1"/>
    <property type="molecule type" value="Genomic_DNA"/>
</dbReference>
<evidence type="ECO:0000313" key="2">
    <source>
        <dbReference type="EMBL" id="RYC67276.1"/>
    </source>
</evidence>
<dbReference type="RefSeq" id="WP_077924262.1">
    <property type="nucleotide sequence ID" value="NZ_SBLB01000008.1"/>
</dbReference>
<feature type="chain" id="PRO_5020845791" description="Transglutaminase domain-containing protein" evidence="1">
    <location>
        <begin position="20"/>
        <end position="385"/>
    </location>
</feature>
<dbReference type="Proteomes" id="UP000290407">
    <property type="component" value="Unassembled WGS sequence"/>
</dbReference>
<comment type="caution">
    <text evidence="2">The sequence shown here is derived from an EMBL/GenBank/DDBJ whole genome shotgun (WGS) entry which is preliminary data.</text>
</comment>
<sequence length="385" mass="42386">MLRLFPLFMALLASWPALAQSWKPYHELGDLYPSYAIAVANLVPDEDKRAYSLGDPNGFMGITLTTNQPNTKVRLELRSDDALNLFAPVVLEVTAPEAGQEYLITPLIPFSPNRLAALRQATTTYVTYHVTINDQPQPPRTERLRVRSINDCPFAVVGDDDELAIDFMFAAYVNEDHPWIQELLQEALRKKYVDAFVGYQAGPSAVYRQVAAIWRVLQERGIRYSSSPAVVPVQKGVASQPVRLIDDMAQYTQANCADGCVLLASVLRRVGLNPTLVVVPGHMFLGFDLDDDGEQQAYLETTLLGADTRRTAIQNNALYKTLLNGQATLGAQLAMKSFVAAVEAGNRTFVNHQDSIENEETGYALVDIGVARAAGIVPISYVAPK</sequence>
<dbReference type="AlphaFoldDB" id="A0A4Q2UEF8"/>
<feature type="signal peptide" evidence="1">
    <location>
        <begin position="1"/>
        <end position="19"/>
    </location>
</feature>
<name>A0A4Q2UEF8_9BACT</name>
<keyword evidence="3" id="KW-1185">Reference proteome</keyword>
<evidence type="ECO:0000313" key="3">
    <source>
        <dbReference type="Proteomes" id="UP000290407"/>
    </source>
</evidence>
<evidence type="ECO:0008006" key="4">
    <source>
        <dbReference type="Google" id="ProtNLM"/>
    </source>
</evidence>
<organism evidence="2 3">
    <name type="scientific">Spirosoma sordidisoli</name>
    <dbReference type="NCBI Taxonomy" id="2502893"/>
    <lineage>
        <taxon>Bacteria</taxon>
        <taxon>Pseudomonadati</taxon>
        <taxon>Bacteroidota</taxon>
        <taxon>Cytophagia</taxon>
        <taxon>Cytophagales</taxon>
        <taxon>Cytophagaceae</taxon>
        <taxon>Spirosoma</taxon>
    </lineage>
</organism>